<dbReference type="InterPro" id="IPR058647">
    <property type="entry name" value="BSH_CzcB-like"/>
</dbReference>
<evidence type="ECO:0000259" key="3">
    <source>
        <dbReference type="Pfam" id="PF25893"/>
    </source>
</evidence>
<feature type="domain" description="Multidrug resistance protein MdtA-like C-terminal permuted SH3" evidence="5">
    <location>
        <begin position="311"/>
        <end position="374"/>
    </location>
</feature>
<feature type="domain" description="CusB-like beta-barrel" evidence="4">
    <location>
        <begin position="233"/>
        <end position="304"/>
    </location>
</feature>
<sequence length="390" mass="43239">MKYIYPLVLAALIITSCGGDKNKSVEDIIASKDLAQIRQKKTELDAQVQDISAQLKLLEKEIKTLDPQEKIPLVTTFKAEEQLFNHFAELQGNVSTKQNVVITAEYGGVLSKVYVREGQKVRKGQTLAKIDDGGLSQQLAQIKIQADLAKTTFERQERLWNEKIGSEIQFLQAKSNYEAQKEMVNQLQQQVGKTIVRAPFSGTIDDVITEQGNVVSPGQSQLFRIVNLDDMYIETDVPERYVSSISPGKEVKVNFPVLGKNVDAKVRQAGNFINPANRTFKVEIALPKKDISIKPNLTAKLKINDYTNEKAILIPQSIISENAEGEQYVYTLSDKSGEKAKAKRAIITTGKTQGDDIEVLSGISNGDEIIEEGARSVKEGQDVKILVDSQ</sequence>
<evidence type="ECO:0000313" key="8">
    <source>
        <dbReference type="Proteomes" id="UP000292372"/>
    </source>
</evidence>
<protein>
    <submittedName>
        <fullName evidence="7">Efflux RND transporter periplasmic adaptor subunit</fullName>
    </submittedName>
</protein>
<comment type="caution">
    <text evidence="7">The sequence shown here is derived from an EMBL/GenBank/DDBJ whole genome shotgun (WGS) entry which is preliminary data.</text>
</comment>
<dbReference type="InterPro" id="IPR058627">
    <property type="entry name" value="MdtA-like_C"/>
</dbReference>
<dbReference type="EMBL" id="SIRS01000005">
    <property type="protein sequence ID" value="TBN14615.1"/>
    <property type="molecule type" value="Genomic_DNA"/>
</dbReference>
<dbReference type="Gene3D" id="2.40.420.20">
    <property type="match status" value="1"/>
</dbReference>
<evidence type="ECO:0000259" key="6">
    <source>
        <dbReference type="Pfam" id="PF25973"/>
    </source>
</evidence>
<accession>A0A4Q9FL68</accession>
<dbReference type="PANTHER" id="PTHR30469">
    <property type="entry name" value="MULTIDRUG RESISTANCE PROTEIN MDTA"/>
    <property type="match status" value="1"/>
</dbReference>
<evidence type="ECO:0000313" key="7">
    <source>
        <dbReference type="EMBL" id="TBN14615.1"/>
    </source>
</evidence>
<organism evidence="7 8">
    <name type="scientific">Hyunsoonleella pacifica</name>
    <dbReference type="NCBI Taxonomy" id="1080224"/>
    <lineage>
        <taxon>Bacteria</taxon>
        <taxon>Pseudomonadati</taxon>
        <taxon>Bacteroidota</taxon>
        <taxon>Flavobacteriia</taxon>
        <taxon>Flavobacteriales</taxon>
        <taxon>Flavobacteriaceae</taxon>
    </lineage>
</organism>
<dbReference type="Pfam" id="PF25893">
    <property type="entry name" value="HH_CzcB"/>
    <property type="match status" value="1"/>
</dbReference>
<dbReference type="NCBIfam" id="TIGR01730">
    <property type="entry name" value="RND_mfp"/>
    <property type="match status" value="1"/>
</dbReference>
<dbReference type="Gene3D" id="1.10.287.470">
    <property type="entry name" value="Helix hairpin bin"/>
    <property type="match status" value="1"/>
</dbReference>
<dbReference type="OrthoDB" id="9806939at2"/>
<dbReference type="RefSeq" id="WP_130937736.1">
    <property type="nucleotide sequence ID" value="NZ_BMEE01000002.1"/>
</dbReference>
<keyword evidence="2" id="KW-0175">Coiled coil</keyword>
<dbReference type="GO" id="GO:1990281">
    <property type="term" value="C:efflux pump complex"/>
    <property type="evidence" value="ECO:0007669"/>
    <property type="project" value="TreeGrafter"/>
</dbReference>
<dbReference type="Proteomes" id="UP000292372">
    <property type="component" value="Unassembled WGS sequence"/>
</dbReference>
<feature type="coiled-coil region" evidence="2">
    <location>
        <begin position="34"/>
        <end position="61"/>
    </location>
</feature>
<dbReference type="InterPro" id="IPR058648">
    <property type="entry name" value="HH_CzcB-like"/>
</dbReference>
<evidence type="ECO:0000259" key="4">
    <source>
        <dbReference type="Pfam" id="PF25954"/>
    </source>
</evidence>
<dbReference type="Gene3D" id="2.40.50.100">
    <property type="match status" value="1"/>
</dbReference>
<dbReference type="Pfam" id="PF25967">
    <property type="entry name" value="RND-MFP_C"/>
    <property type="match status" value="1"/>
</dbReference>
<dbReference type="Pfam" id="PF25954">
    <property type="entry name" value="Beta-barrel_RND_2"/>
    <property type="match status" value="1"/>
</dbReference>
<feature type="domain" description="CzcB-like alpha-helical hairpin" evidence="3">
    <location>
        <begin position="136"/>
        <end position="191"/>
    </location>
</feature>
<dbReference type="InterPro" id="IPR058792">
    <property type="entry name" value="Beta-barrel_RND_2"/>
</dbReference>
<evidence type="ECO:0000259" key="5">
    <source>
        <dbReference type="Pfam" id="PF25967"/>
    </source>
</evidence>
<dbReference type="Pfam" id="PF25973">
    <property type="entry name" value="BSH_CzcB"/>
    <property type="match status" value="1"/>
</dbReference>
<dbReference type="InterPro" id="IPR006143">
    <property type="entry name" value="RND_pump_MFP"/>
</dbReference>
<dbReference type="PRINTS" id="PR01490">
    <property type="entry name" value="RTXTOXIND"/>
</dbReference>
<reference evidence="7 8" key="1">
    <citation type="journal article" date="2015" name="Int. J. Syst. Evol. Microbiol.">
        <title>Hyunsoonleella pacifica sp. nov., isolated from seawater of South Pacific Gyre.</title>
        <authorList>
            <person name="Gao X."/>
            <person name="Zhang Z."/>
            <person name="Dai X."/>
            <person name="Zhang X.H."/>
        </authorList>
    </citation>
    <scope>NUCLEOTIDE SEQUENCE [LARGE SCALE GENOMIC DNA]</scope>
    <source>
        <strain evidence="7 8">SW033</strain>
    </source>
</reference>
<dbReference type="GO" id="GO:0015562">
    <property type="term" value="F:efflux transmembrane transporter activity"/>
    <property type="evidence" value="ECO:0007669"/>
    <property type="project" value="TreeGrafter"/>
</dbReference>
<evidence type="ECO:0000256" key="2">
    <source>
        <dbReference type="SAM" id="Coils"/>
    </source>
</evidence>
<proteinExistence type="inferred from homology"/>
<keyword evidence="8" id="KW-1185">Reference proteome</keyword>
<dbReference type="Gene3D" id="2.40.30.170">
    <property type="match status" value="1"/>
</dbReference>
<gene>
    <name evidence="7" type="ORF">EYD46_13675</name>
</gene>
<feature type="domain" description="CzcB-like barrel-sandwich hybrid" evidence="6">
    <location>
        <begin position="100"/>
        <end position="225"/>
    </location>
</feature>
<dbReference type="PROSITE" id="PS51257">
    <property type="entry name" value="PROKAR_LIPOPROTEIN"/>
    <property type="match status" value="1"/>
</dbReference>
<dbReference type="AlphaFoldDB" id="A0A4Q9FL68"/>
<comment type="similarity">
    <text evidence="1">Belongs to the membrane fusion protein (MFP) (TC 8.A.1) family.</text>
</comment>
<dbReference type="SUPFAM" id="SSF111369">
    <property type="entry name" value="HlyD-like secretion proteins"/>
    <property type="match status" value="1"/>
</dbReference>
<evidence type="ECO:0000256" key="1">
    <source>
        <dbReference type="ARBA" id="ARBA00009477"/>
    </source>
</evidence>
<name>A0A4Q9FL68_9FLAO</name>
<dbReference type="PANTHER" id="PTHR30469:SF15">
    <property type="entry name" value="HLYD FAMILY OF SECRETION PROTEINS"/>
    <property type="match status" value="1"/>
</dbReference>